<reference evidence="3" key="1">
    <citation type="journal article" date="2017" name="Genome Biol.">
        <title>Comparative genomics reveals high biological diversity and specific adaptations in the industrially and medically important fungal genus Aspergillus.</title>
        <authorList>
            <person name="de Vries R.P."/>
            <person name="Riley R."/>
            <person name="Wiebenga A."/>
            <person name="Aguilar-Osorio G."/>
            <person name="Amillis S."/>
            <person name="Uchima C.A."/>
            <person name="Anderluh G."/>
            <person name="Asadollahi M."/>
            <person name="Askin M."/>
            <person name="Barry K."/>
            <person name="Battaglia E."/>
            <person name="Bayram O."/>
            <person name="Benocci T."/>
            <person name="Braus-Stromeyer S.A."/>
            <person name="Caldana C."/>
            <person name="Canovas D."/>
            <person name="Cerqueira G.C."/>
            <person name="Chen F."/>
            <person name="Chen W."/>
            <person name="Choi C."/>
            <person name="Clum A."/>
            <person name="Dos Santos R.A."/>
            <person name="Damasio A.R."/>
            <person name="Diallinas G."/>
            <person name="Emri T."/>
            <person name="Fekete E."/>
            <person name="Flipphi M."/>
            <person name="Freyberg S."/>
            <person name="Gallo A."/>
            <person name="Gournas C."/>
            <person name="Habgood R."/>
            <person name="Hainaut M."/>
            <person name="Harispe M.L."/>
            <person name="Henrissat B."/>
            <person name="Hilden K.S."/>
            <person name="Hope R."/>
            <person name="Hossain A."/>
            <person name="Karabika E."/>
            <person name="Karaffa L."/>
            <person name="Karanyi Z."/>
            <person name="Krasevec N."/>
            <person name="Kuo A."/>
            <person name="Kusch H."/>
            <person name="LaButti K."/>
            <person name="Lagendijk E.L."/>
            <person name="Lapidus A."/>
            <person name="Levasseur A."/>
            <person name="Lindquist E."/>
            <person name="Lipzen A."/>
            <person name="Logrieco A.F."/>
            <person name="MacCabe A."/>
            <person name="Maekelae M.R."/>
            <person name="Malavazi I."/>
            <person name="Melin P."/>
            <person name="Meyer V."/>
            <person name="Mielnichuk N."/>
            <person name="Miskei M."/>
            <person name="Molnar A.P."/>
            <person name="Mule G."/>
            <person name="Ngan C.Y."/>
            <person name="Orejas M."/>
            <person name="Orosz E."/>
            <person name="Ouedraogo J.P."/>
            <person name="Overkamp K.M."/>
            <person name="Park H.-S."/>
            <person name="Perrone G."/>
            <person name="Piumi F."/>
            <person name="Punt P.J."/>
            <person name="Ram A.F."/>
            <person name="Ramon A."/>
            <person name="Rauscher S."/>
            <person name="Record E."/>
            <person name="Riano-Pachon D.M."/>
            <person name="Robert V."/>
            <person name="Roehrig J."/>
            <person name="Ruller R."/>
            <person name="Salamov A."/>
            <person name="Salih N.S."/>
            <person name="Samson R.A."/>
            <person name="Sandor E."/>
            <person name="Sanguinetti M."/>
            <person name="Schuetze T."/>
            <person name="Sepcic K."/>
            <person name="Shelest E."/>
            <person name="Sherlock G."/>
            <person name="Sophianopoulou V."/>
            <person name="Squina F.M."/>
            <person name="Sun H."/>
            <person name="Susca A."/>
            <person name="Todd R.B."/>
            <person name="Tsang A."/>
            <person name="Unkles S.E."/>
            <person name="van de Wiele N."/>
            <person name="van Rossen-Uffink D."/>
            <person name="Oliveira J.V."/>
            <person name="Vesth T.C."/>
            <person name="Visser J."/>
            <person name="Yu J.-H."/>
            <person name="Zhou M."/>
            <person name="Andersen M.R."/>
            <person name="Archer D.B."/>
            <person name="Baker S.E."/>
            <person name="Benoit I."/>
            <person name="Brakhage A.A."/>
            <person name="Braus G.H."/>
            <person name="Fischer R."/>
            <person name="Frisvad J.C."/>
            <person name="Goldman G.H."/>
            <person name="Houbraken J."/>
            <person name="Oakley B."/>
            <person name="Pocsi I."/>
            <person name="Scazzocchio C."/>
            <person name="Seiboth B."/>
            <person name="vanKuyk P.A."/>
            <person name="Wortman J."/>
            <person name="Dyer P.S."/>
            <person name="Grigoriev I.V."/>
        </authorList>
    </citation>
    <scope>NUCLEOTIDE SEQUENCE [LARGE SCALE GENOMIC DNA]</scope>
    <source>
        <strain evidence="3">CBS 506.65</strain>
    </source>
</reference>
<dbReference type="Proteomes" id="UP000184188">
    <property type="component" value="Unassembled WGS sequence"/>
</dbReference>
<accession>A0A1L9SI81</accession>
<sequence length="61" mass="6872">LPCRSHNWPAGLFVCVVAFLFPSAAQQSSCVLLLFPHDKRLPLRACWNLVYLSFRAFSGGY</sequence>
<feature type="chain" id="PRO_5012024570" evidence="1">
    <location>
        <begin position="27"/>
        <end position="61"/>
    </location>
</feature>
<evidence type="ECO:0000256" key="1">
    <source>
        <dbReference type="SAM" id="SignalP"/>
    </source>
</evidence>
<dbReference type="GeneID" id="34612837"/>
<dbReference type="EMBL" id="KV878341">
    <property type="protein sequence ID" value="OJJ46932.1"/>
    <property type="molecule type" value="Genomic_DNA"/>
</dbReference>
<keyword evidence="1" id="KW-0732">Signal</keyword>
<proteinExistence type="predicted"/>
<keyword evidence="3" id="KW-1185">Reference proteome</keyword>
<evidence type="ECO:0000313" key="2">
    <source>
        <dbReference type="EMBL" id="OJJ46932.1"/>
    </source>
</evidence>
<evidence type="ECO:0000313" key="3">
    <source>
        <dbReference type="Proteomes" id="UP000184188"/>
    </source>
</evidence>
<dbReference type="VEuPathDB" id="FungiDB:ASPZODRAFT_158946"/>
<name>A0A1L9SI81_9EURO</name>
<dbReference type="RefSeq" id="XP_022581442.1">
    <property type="nucleotide sequence ID" value="XM_022726373.1"/>
</dbReference>
<gene>
    <name evidence="2" type="ORF">ASPZODRAFT_158946</name>
</gene>
<feature type="signal peptide" evidence="1">
    <location>
        <begin position="1"/>
        <end position="26"/>
    </location>
</feature>
<dbReference type="AlphaFoldDB" id="A0A1L9SI81"/>
<protein>
    <submittedName>
        <fullName evidence="2">Uncharacterized protein</fullName>
    </submittedName>
</protein>
<feature type="non-terminal residue" evidence="2">
    <location>
        <position position="1"/>
    </location>
</feature>
<organism evidence="2 3">
    <name type="scientific">Penicilliopsis zonata CBS 506.65</name>
    <dbReference type="NCBI Taxonomy" id="1073090"/>
    <lineage>
        <taxon>Eukaryota</taxon>
        <taxon>Fungi</taxon>
        <taxon>Dikarya</taxon>
        <taxon>Ascomycota</taxon>
        <taxon>Pezizomycotina</taxon>
        <taxon>Eurotiomycetes</taxon>
        <taxon>Eurotiomycetidae</taxon>
        <taxon>Eurotiales</taxon>
        <taxon>Aspergillaceae</taxon>
        <taxon>Penicilliopsis</taxon>
    </lineage>
</organism>